<dbReference type="NCBIfam" id="TIGR01484">
    <property type="entry name" value="HAD-SF-IIB"/>
    <property type="match status" value="1"/>
</dbReference>
<name>A0A8B4RFB7_STRAG</name>
<dbReference type="PANTHER" id="PTHR10000:SF53">
    <property type="entry name" value="5-AMINO-6-(5-PHOSPHO-D-RIBITYLAMINO)URACIL PHOSPHATASE YBJI-RELATED"/>
    <property type="match status" value="1"/>
</dbReference>
<evidence type="ECO:0000313" key="2">
    <source>
        <dbReference type="Proteomes" id="UP000254076"/>
    </source>
</evidence>
<dbReference type="Proteomes" id="UP000254076">
    <property type="component" value="Unassembled WGS sequence"/>
</dbReference>
<protein>
    <submittedName>
        <fullName evidence="1">Hydrolase (HAD superfamily)</fullName>
        <ecNumber evidence="1">3.1.3.-</ecNumber>
    </submittedName>
</protein>
<accession>A0A8B4RFB7</accession>
<dbReference type="GO" id="GO:0000287">
    <property type="term" value="F:magnesium ion binding"/>
    <property type="evidence" value="ECO:0007669"/>
    <property type="project" value="TreeGrafter"/>
</dbReference>
<dbReference type="SUPFAM" id="SSF56784">
    <property type="entry name" value="HAD-like"/>
    <property type="match status" value="1"/>
</dbReference>
<dbReference type="PANTHER" id="PTHR10000">
    <property type="entry name" value="PHOSPHOSERINE PHOSPHATASE"/>
    <property type="match status" value="1"/>
</dbReference>
<dbReference type="GO" id="GO:0016791">
    <property type="term" value="F:phosphatase activity"/>
    <property type="evidence" value="ECO:0007669"/>
    <property type="project" value="TreeGrafter"/>
</dbReference>
<keyword evidence="1" id="KW-0378">Hydrolase</keyword>
<proteinExistence type="predicted"/>
<dbReference type="SFLD" id="SFLDG01140">
    <property type="entry name" value="C2.B:_Phosphomannomutase_and_P"/>
    <property type="match status" value="1"/>
</dbReference>
<dbReference type="EMBL" id="UHEQ01000004">
    <property type="protein sequence ID" value="SUN15117.1"/>
    <property type="molecule type" value="Genomic_DNA"/>
</dbReference>
<gene>
    <name evidence="1" type="primary">ybjI_2</name>
    <name evidence="1" type="ORF">NCTC8185_02444</name>
</gene>
<sequence length="291" mass="33291">MHTPLGFCTPLKGKRLDCMIKLIATDMDGTFLRSDKTYDKARFSSLLTLMEKYDIKFVAASGNLYDQLLLNFLEYPNRIAYVAENGGRVIDQDGTLLKETYLSNDTVAAVLSYLYQNYPETLISLSGEKRSYLERRTPINRRTELEYYMPNFIYKDHLLPLDDDRYFQMTLWVNENLVSEMLLDISEHFKNHHIRLTSSGFGCIDVLPADVNKADGIAILLEKWGLKQDQVMVFGDGGNDVEMLRAANISYAMSNAPEEIKAIAKYQTVSNDQDGVLETIENFLHKMSDNE</sequence>
<organism evidence="1 2">
    <name type="scientific">Streptococcus agalactiae</name>
    <dbReference type="NCBI Taxonomy" id="1311"/>
    <lineage>
        <taxon>Bacteria</taxon>
        <taxon>Bacillati</taxon>
        <taxon>Bacillota</taxon>
        <taxon>Bacilli</taxon>
        <taxon>Lactobacillales</taxon>
        <taxon>Streptococcaceae</taxon>
        <taxon>Streptococcus</taxon>
    </lineage>
</organism>
<dbReference type="SFLD" id="SFLDG01144">
    <property type="entry name" value="C2.B.4:_PGP_Like"/>
    <property type="match status" value="1"/>
</dbReference>
<dbReference type="Gene3D" id="3.40.50.1000">
    <property type="entry name" value="HAD superfamily/HAD-like"/>
    <property type="match status" value="1"/>
</dbReference>
<dbReference type="PROSITE" id="PS01229">
    <property type="entry name" value="COF_2"/>
    <property type="match status" value="1"/>
</dbReference>
<dbReference type="CDD" id="cd07518">
    <property type="entry name" value="HAD_YbiV-Like"/>
    <property type="match status" value="1"/>
</dbReference>
<reference evidence="1 2" key="1">
    <citation type="submission" date="2018-06" db="EMBL/GenBank/DDBJ databases">
        <authorList>
            <consortium name="Pathogen Informatics"/>
            <person name="Doyle S."/>
        </authorList>
    </citation>
    <scope>NUCLEOTIDE SEQUENCE [LARGE SCALE GENOMIC DNA]</scope>
    <source>
        <strain evidence="1 2">NCTC8185</strain>
    </source>
</reference>
<dbReference type="SFLD" id="SFLDS00003">
    <property type="entry name" value="Haloacid_Dehalogenase"/>
    <property type="match status" value="1"/>
</dbReference>
<dbReference type="GO" id="GO:0005829">
    <property type="term" value="C:cytosol"/>
    <property type="evidence" value="ECO:0007669"/>
    <property type="project" value="TreeGrafter"/>
</dbReference>
<dbReference type="InterPro" id="IPR000150">
    <property type="entry name" value="Cof"/>
</dbReference>
<dbReference type="InterPro" id="IPR023214">
    <property type="entry name" value="HAD_sf"/>
</dbReference>
<dbReference type="Gene3D" id="3.30.1240.10">
    <property type="match status" value="1"/>
</dbReference>
<comment type="caution">
    <text evidence="1">The sequence shown here is derived from an EMBL/GenBank/DDBJ whole genome shotgun (WGS) entry which is preliminary data.</text>
</comment>
<dbReference type="InterPro" id="IPR036412">
    <property type="entry name" value="HAD-like_sf"/>
</dbReference>
<dbReference type="AlphaFoldDB" id="A0A8B4RFB7"/>
<dbReference type="InterPro" id="IPR006379">
    <property type="entry name" value="HAD-SF_hydro_IIB"/>
</dbReference>
<dbReference type="EC" id="3.1.3.-" evidence="1"/>
<dbReference type="Pfam" id="PF08282">
    <property type="entry name" value="Hydrolase_3"/>
    <property type="match status" value="1"/>
</dbReference>
<dbReference type="NCBIfam" id="TIGR00099">
    <property type="entry name" value="Cof-subfamily"/>
    <property type="match status" value="1"/>
</dbReference>
<evidence type="ECO:0000313" key="1">
    <source>
        <dbReference type="EMBL" id="SUN15117.1"/>
    </source>
</evidence>